<evidence type="ECO:0000313" key="2">
    <source>
        <dbReference type="Proteomes" id="UP000004454"/>
    </source>
</evidence>
<organism evidence="1 2">
    <name type="scientific">Escherichia coli 97.0246</name>
    <dbReference type="NCBI Taxonomy" id="869670"/>
    <lineage>
        <taxon>Bacteria</taxon>
        <taxon>Pseudomonadati</taxon>
        <taxon>Pseudomonadota</taxon>
        <taxon>Gammaproteobacteria</taxon>
        <taxon>Enterobacterales</taxon>
        <taxon>Enterobacteriaceae</taxon>
        <taxon>Escherichia</taxon>
    </lineage>
</organism>
<comment type="caution">
    <text evidence="1">The sequence shown here is derived from an EMBL/GenBank/DDBJ whole genome shotgun (WGS) entry which is preliminary data.</text>
</comment>
<dbReference type="AlphaFoldDB" id="A0A8E0KSP7"/>
<dbReference type="Proteomes" id="UP000004454">
    <property type="component" value="Unassembled WGS sequence"/>
</dbReference>
<evidence type="ECO:0000313" key="1">
    <source>
        <dbReference type="EMBL" id="EIG90334.1"/>
    </source>
</evidence>
<sequence length="55" mass="6220">MFNDTTTQICGYDPLIGLLHDFAQRFIGNPMFSGETFKPGVFENSHTCLCILYNT</sequence>
<accession>A0A8E0KSP7</accession>
<dbReference type="EMBL" id="AEZJ02000045">
    <property type="protein sequence ID" value="EIG90334.1"/>
    <property type="molecule type" value="Genomic_DNA"/>
</dbReference>
<name>A0A8E0KSP7_ECOLX</name>
<protein>
    <submittedName>
        <fullName evidence="1">Uncharacterized protein</fullName>
    </submittedName>
</protein>
<proteinExistence type="predicted"/>
<gene>
    <name evidence="1" type="ORF">EC970246_3851</name>
</gene>
<reference evidence="1 2" key="1">
    <citation type="submission" date="2011-12" db="EMBL/GenBank/DDBJ databases">
        <authorList>
            <person name="Brinkac L."/>
            <person name="Radune D."/>
            <person name="Sanka R."/>
            <person name="Selengut J."/>
            <person name="DebRoy C."/>
            <person name="Feng P."/>
            <person name="Fratamico P.M."/>
            <person name="Kapur V."/>
            <person name="Kariyawasam S."/>
            <person name="Losada L."/>
            <person name="Nierman W.C."/>
            <person name="Nelson K."/>
        </authorList>
    </citation>
    <scope>NUCLEOTIDE SEQUENCE [LARGE SCALE GENOMIC DNA]</scope>
    <source>
        <strain evidence="1 2">97.0246</strain>
    </source>
</reference>